<dbReference type="CDD" id="cd23165">
    <property type="entry name" value="Prefoldin_4"/>
    <property type="match status" value="1"/>
</dbReference>
<evidence type="ECO:0000256" key="4">
    <source>
        <dbReference type="SAM" id="Coils"/>
    </source>
</evidence>
<dbReference type="GO" id="GO:0005737">
    <property type="term" value="C:cytoplasm"/>
    <property type="evidence" value="ECO:0007669"/>
    <property type="project" value="UniProtKB-ARBA"/>
</dbReference>
<evidence type="ECO:0000256" key="2">
    <source>
        <dbReference type="ARBA" id="ARBA00023186"/>
    </source>
</evidence>
<dbReference type="InterPro" id="IPR016661">
    <property type="entry name" value="PFDN4"/>
</dbReference>
<organism evidence="5 6">
    <name type="scientific">Pseudozyma antarctica (strain T-34)</name>
    <name type="common">Yeast</name>
    <name type="synonym">Candida antarctica</name>
    <dbReference type="NCBI Taxonomy" id="1151754"/>
    <lineage>
        <taxon>Eukaryota</taxon>
        <taxon>Fungi</taxon>
        <taxon>Dikarya</taxon>
        <taxon>Basidiomycota</taxon>
        <taxon>Ustilaginomycotina</taxon>
        <taxon>Ustilaginomycetes</taxon>
        <taxon>Ustilaginales</taxon>
        <taxon>Ustilaginaceae</taxon>
        <taxon>Moesziomyces</taxon>
    </lineage>
</organism>
<dbReference type="InterPro" id="IPR002777">
    <property type="entry name" value="PFD_beta-like"/>
</dbReference>
<dbReference type="AlphaFoldDB" id="M9MJA1"/>
<reference evidence="6" key="1">
    <citation type="journal article" date="2013" name="Genome Announc.">
        <title>Genome sequence of the basidiomycetous yeast Pseudozyma antarctica T-34, a producer of the glycolipid biosurfactants mannosylerythritol lipids.</title>
        <authorList>
            <person name="Morita T."/>
            <person name="Koike H."/>
            <person name="Koyama Y."/>
            <person name="Hagiwara H."/>
            <person name="Ito E."/>
            <person name="Fukuoka T."/>
            <person name="Imura T."/>
            <person name="Machida M."/>
            <person name="Kitamoto D."/>
        </authorList>
    </citation>
    <scope>NUCLEOTIDE SEQUENCE [LARGE SCALE GENOMIC DNA]</scope>
    <source>
        <strain evidence="6">T-34</strain>
    </source>
</reference>
<proteinExistence type="inferred from homology"/>
<evidence type="ECO:0000256" key="1">
    <source>
        <dbReference type="ARBA" id="ARBA00008045"/>
    </source>
</evidence>
<accession>M9MJA1</accession>
<dbReference type="STRING" id="1151754.M9MJA1"/>
<dbReference type="GO" id="GO:0006457">
    <property type="term" value="P:protein folding"/>
    <property type="evidence" value="ECO:0007669"/>
    <property type="project" value="InterPro"/>
</dbReference>
<dbReference type="SUPFAM" id="SSF46579">
    <property type="entry name" value="Prefoldin"/>
    <property type="match status" value="1"/>
</dbReference>
<evidence type="ECO:0000313" key="5">
    <source>
        <dbReference type="EMBL" id="GAC77707.1"/>
    </source>
</evidence>
<evidence type="ECO:0000256" key="3">
    <source>
        <dbReference type="ARBA" id="ARBA00024667"/>
    </source>
</evidence>
<dbReference type="GO" id="GO:0051082">
    <property type="term" value="F:unfolded protein binding"/>
    <property type="evidence" value="ECO:0007669"/>
    <property type="project" value="InterPro"/>
</dbReference>
<comment type="similarity">
    <text evidence="1">Belongs to the prefoldin subunit beta family.</text>
</comment>
<sequence>MRMLSEQEANEIEVTWEDQQSINAFSRLNSTYADIEEDLRIKREEREALDDLSMELELADEDEAVLYRIADTFVSLPHAEALERLEADQKLADSQIDQLAQSLDSYDAQMKQLKVKLYTKFGDNISKHHHPCNVQRSPTTNPSPLLLAPFRLGARLMRIKLPQLTLQENEQQQQERV</sequence>
<keyword evidence="2" id="KW-0143">Chaperone</keyword>
<protein>
    <submittedName>
        <fullName evidence="5">Molecular chaperone Prefoldin, subunit 4</fullName>
    </submittedName>
</protein>
<dbReference type="EMBL" id="DF196793">
    <property type="protein sequence ID" value="GAC77707.1"/>
    <property type="molecule type" value="Genomic_DNA"/>
</dbReference>
<dbReference type="OrthoDB" id="10250441at2759"/>
<gene>
    <name evidence="5" type="ORF">PANT_27c00081</name>
</gene>
<evidence type="ECO:0000313" key="6">
    <source>
        <dbReference type="Proteomes" id="UP000011976"/>
    </source>
</evidence>
<dbReference type="FunFam" id="1.10.287.370:FF:000005">
    <property type="entry name" value="Prefoldin subunit 4"/>
    <property type="match status" value="1"/>
</dbReference>
<dbReference type="Proteomes" id="UP000011976">
    <property type="component" value="Unassembled WGS sequence"/>
</dbReference>
<feature type="coiled-coil region" evidence="4">
    <location>
        <begin position="32"/>
        <end position="116"/>
    </location>
</feature>
<dbReference type="Pfam" id="PF01920">
    <property type="entry name" value="Prefoldin_2"/>
    <property type="match status" value="1"/>
</dbReference>
<dbReference type="GO" id="GO:0016272">
    <property type="term" value="C:prefoldin complex"/>
    <property type="evidence" value="ECO:0007669"/>
    <property type="project" value="InterPro"/>
</dbReference>
<name>M9MJA1_PSEA3</name>
<keyword evidence="4" id="KW-0175">Coiled coil</keyword>
<dbReference type="PANTHER" id="PTHR21100">
    <property type="entry name" value="PREFOLDIN SUBUNIT 4"/>
    <property type="match status" value="1"/>
</dbReference>
<dbReference type="PANTHER" id="PTHR21100:SF9">
    <property type="entry name" value="PREFOLDIN SUBUNIT 4"/>
    <property type="match status" value="1"/>
</dbReference>
<comment type="function">
    <text evidence="3">Binds specifically to cytosolic chaperonin (c-CPN) and transfers target proteins to it. Binds to nascent polypeptide chain and promotes folding in an environment in which there are many competing pathways for nonnative proteins.</text>
</comment>